<evidence type="ECO:0000256" key="1">
    <source>
        <dbReference type="SAM" id="Phobius"/>
    </source>
</evidence>
<comment type="caution">
    <text evidence="2">The sequence shown here is derived from an EMBL/GenBank/DDBJ whole genome shotgun (WGS) entry which is preliminary data.</text>
</comment>
<keyword evidence="1" id="KW-0472">Membrane</keyword>
<dbReference type="Proteomes" id="UP001564626">
    <property type="component" value="Unassembled WGS sequence"/>
</dbReference>
<proteinExistence type="predicted"/>
<keyword evidence="1" id="KW-0812">Transmembrane</keyword>
<reference evidence="2 3" key="1">
    <citation type="submission" date="2024-08" db="EMBL/GenBank/DDBJ databases">
        <title>Genome mining of Saccharopolyspora cebuensis PGLac3 from Nigerian medicinal plant.</title>
        <authorList>
            <person name="Ezeobiora C.E."/>
            <person name="Igbokwe N.H."/>
            <person name="Amin D.H."/>
            <person name="Mendie U.E."/>
        </authorList>
    </citation>
    <scope>NUCLEOTIDE SEQUENCE [LARGE SCALE GENOMIC DNA]</scope>
    <source>
        <strain evidence="2 3">PGLac3</strain>
    </source>
</reference>
<sequence>MAGADAVVAEVGRCGRDRLALTCGLLPVVLAGAGGDLVAGVLAGTGVVLAVRSHRADPALLLRAHALLTAGAVGVALLGLAATGTAAPRAPGAYLVVLVLAAAALTGCGALAGLLTRGPRPAAALAGVLLLGPGLLARCALAQGAAGEPTAAPVLLLAGCAVAAGTAAALRA</sequence>
<keyword evidence="3" id="KW-1185">Reference proteome</keyword>
<name>A0ABV4CKJ7_9PSEU</name>
<dbReference type="RefSeq" id="WP_345355402.1">
    <property type="nucleotide sequence ID" value="NZ_BAABII010000001.1"/>
</dbReference>
<feature type="transmembrane region" description="Helical" evidence="1">
    <location>
        <begin position="151"/>
        <end position="170"/>
    </location>
</feature>
<feature type="transmembrane region" description="Helical" evidence="1">
    <location>
        <begin position="122"/>
        <end position="145"/>
    </location>
</feature>
<evidence type="ECO:0000313" key="3">
    <source>
        <dbReference type="Proteomes" id="UP001564626"/>
    </source>
</evidence>
<organism evidence="2 3">
    <name type="scientific">Saccharopolyspora cebuensis</name>
    <dbReference type="NCBI Taxonomy" id="418759"/>
    <lineage>
        <taxon>Bacteria</taxon>
        <taxon>Bacillati</taxon>
        <taxon>Actinomycetota</taxon>
        <taxon>Actinomycetes</taxon>
        <taxon>Pseudonocardiales</taxon>
        <taxon>Pseudonocardiaceae</taxon>
        <taxon>Saccharopolyspora</taxon>
    </lineage>
</organism>
<dbReference type="EMBL" id="JBGEHV010000029">
    <property type="protein sequence ID" value="MEY8041003.1"/>
    <property type="molecule type" value="Genomic_DNA"/>
</dbReference>
<gene>
    <name evidence="2" type="ORF">AB8O55_16460</name>
</gene>
<evidence type="ECO:0000313" key="2">
    <source>
        <dbReference type="EMBL" id="MEY8041003.1"/>
    </source>
</evidence>
<feature type="transmembrane region" description="Helical" evidence="1">
    <location>
        <begin position="25"/>
        <end position="51"/>
    </location>
</feature>
<feature type="transmembrane region" description="Helical" evidence="1">
    <location>
        <begin position="60"/>
        <end position="81"/>
    </location>
</feature>
<accession>A0ABV4CKJ7</accession>
<keyword evidence="1" id="KW-1133">Transmembrane helix</keyword>
<feature type="transmembrane region" description="Helical" evidence="1">
    <location>
        <begin position="93"/>
        <end position="115"/>
    </location>
</feature>
<protein>
    <submittedName>
        <fullName evidence="2">Uncharacterized protein</fullName>
    </submittedName>
</protein>